<dbReference type="PANTHER" id="PTHR40031">
    <property type="entry name" value="HYPOTHETICAL MEMBRANE SPANNING PROTEIN"/>
    <property type="match status" value="1"/>
</dbReference>
<comment type="caution">
    <text evidence="2">The sequence shown here is derived from an EMBL/GenBank/DDBJ whole genome shotgun (WGS) entry which is preliminary data.</text>
</comment>
<accession>A0A328WMQ1</accession>
<evidence type="ECO:0000256" key="1">
    <source>
        <dbReference type="SAM" id="Phobius"/>
    </source>
</evidence>
<name>A0A328WMQ1_9FLAO</name>
<dbReference type="PANTHER" id="PTHR40031:SF1">
    <property type="entry name" value="MEMBRANE-BOUND METAL-DEPENDENT HYDROLASE"/>
    <property type="match status" value="1"/>
</dbReference>
<dbReference type="EMBL" id="QLSV01000017">
    <property type="protein sequence ID" value="RAR46545.1"/>
    <property type="molecule type" value="Genomic_DNA"/>
</dbReference>
<evidence type="ECO:0000313" key="2">
    <source>
        <dbReference type="EMBL" id="RAR46545.1"/>
    </source>
</evidence>
<dbReference type="InterPro" id="IPR053170">
    <property type="entry name" value="Transcription_regulator"/>
</dbReference>
<keyword evidence="1" id="KW-1133">Transmembrane helix</keyword>
<dbReference type="Pfam" id="PF04307">
    <property type="entry name" value="YdjM"/>
    <property type="match status" value="1"/>
</dbReference>
<gene>
    <name evidence="2" type="ORF">B0I10_11741</name>
</gene>
<dbReference type="AlphaFoldDB" id="A0A328WMQ1"/>
<dbReference type="RefSeq" id="WP_112087222.1">
    <property type="nucleotide sequence ID" value="NZ_QLSV01000017.1"/>
</dbReference>
<feature type="transmembrane region" description="Helical" evidence="1">
    <location>
        <begin position="123"/>
        <end position="146"/>
    </location>
</feature>
<proteinExistence type="predicted"/>
<protein>
    <submittedName>
        <fullName evidence="2">Inner membrane protein</fullName>
    </submittedName>
</protein>
<keyword evidence="1" id="KW-0472">Membrane</keyword>
<feature type="transmembrane region" description="Helical" evidence="1">
    <location>
        <begin position="158"/>
        <end position="181"/>
    </location>
</feature>
<dbReference type="Proteomes" id="UP000249518">
    <property type="component" value="Unassembled WGS sequence"/>
</dbReference>
<dbReference type="OrthoDB" id="9781927at2"/>
<evidence type="ECO:0000313" key="3">
    <source>
        <dbReference type="Proteomes" id="UP000249518"/>
    </source>
</evidence>
<organism evidence="2 3">
    <name type="scientific">Flavobacterium lacus</name>
    <dbReference type="NCBI Taxonomy" id="1353778"/>
    <lineage>
        <taxon>Bacteria</taxon>
        <taxon>Pseudomonadati</taxon>
        <taxon>Bacteroidota</taxon>
        <taxon>Flavobacteriia</taxon>
        <taxon>Flavobacteriales</taxon>
        <taxon>Flavobacteriaceae</taxon>
        <taxon>Flavobacterium</taxon>
    </lineage>
</organism>
<keyword evidence="3" id="KW-1185">Reference proteome</keyword>
<sequence length="334" mass="38648">MDSLSQIVLGAAVGNQVLGKKIGNKAILYGAIIGTMPDLDVLYGEFLDPLTATDIHRGFSHSTMFFIFLSPILGWILQKVEHKQKVNFKEATLCSYLILQTHALLDLFTTWGTQLLWPLETRFSLQSIFVIDPLYTLPFLFLLILSMKKKKQDPKRMFWNRTALIVSTSYLFFTLIVQAIALQKFEKQLEQNKISYQEIVVKPSPFNIILWTTNVKVDNGYYIGDYSFFDTKPIQFQFIPTQKELISNIEDAAVIIQLKRISEGWYCITEKEEQLLFNDLRFGVMNADKNDMQFSFSYHITEENGEVKAVELPNKNRKEAKKLLGKLWVRMWGN</sequence>
<feature type="transmembrane region" description="Helical" evidence="1">
    <location>
        <begin position="97"/>
        <end position="117"/>
    </location>
</feature>
<feature type="transmembrane region" description="Helical" evidence="1">
    <location>
        <begin position="59"/>
        <end position="77"/>
    </location>
</feature>
<keyword evidence="1" id="KW-0812">Transmembrane</keyword>
<dbReference type="InterPro" id="IPR007404">
    <property type="entry name" value="YdjM-like"/>
</dbReference>
<reference evidence="2 3" key="1">
    <citation type="submission" date="2018-06" db="EMBL/GenBank/DDBJ databases">
        <title>Genomic Encyclopedia of Type Strains, Phase III (KMG-III): the genomes of soil and plant-associated and newly described type strains.</title>
        <authorList>
            <person name="Whitman W."/>
        </authorList>
    </citation>
    <scope>NUCLEOTIDE SEQUENCE [LARGE SCALE GENOMIC DNA]</scope>
    <source>
        <strain evidence="2 3">CGMCC 1.12504</strain>
    </source>
</reference>